<evidence type="ECO:0000313" key="3">
    <source>
        <dbReference type="Proteomes" id="UP000558488"/>
    </source>
</evidence>
<evidence type="ECO:0000313" key="2">
    <source>
        <dbReference type="EMBL" id="KAF6287139.1"/>
    </source>
</evidence>
<dbReference type="Proteomes" id="UP000558488">
    <property type="component" value="Unassembled WGS sequence"/>
</dbReference>
<dbReference type="AlphaFoldDB" id="A0A7J7SFH6"/>
<organism evidence="2 3">
    <name type="scientific">Pipistrellus kuhlii</name>
    <name type="common">Kuhl's pipistrelle</name>
    <dbReference type="NCBI Taxonomy" id="59472"/>
    <lineage>
        <taxon>Eukaryota</taxon>
        <taxon>Metazoa</taxon>
        <taxon>Chordata</taxon>
        <taxon>Craniata</taxon>
        <taxon>Vertebrata</taxon>
        <taxon>Euteleostomi</taxon>
        <taxon>Mammalia</taxon>
        <taxon>Eutheria</taxon>
        <taxon>Laurasiatheria</taxon>
        <taxon>Chiroptera</taxon>
        <taxon>Yangochiroptera</taxon>
        <taxon>Vespertilionidae</taxon>
        <taxon>Pipistrellus</taxon>
    </lineage>
</organism>
<reference evidence="2 3" key="1">
    <citation type="journal article" date="2020" name="Nature">
        <title>Six reference-quality genomes reveal evolution of bat adaptations.</title>
        <authorList>
            <person name="Jebb D."/>
            <person name="Huang Z."/>
            <person name="Pippel M."/>
            <person name="Hughes G.M."/>
            <person name="Lavrichenko K."/>
            <person name="Devanna P."/>
            <person name="Winkler S."/>
            <person name="Jermiin L.S."/>
            <person name="Skirmuntt E.C."/>
            <person name="Katzourakis A."/>
            <person name="Burkitt-Gray L."/>
            <person name="Ray D.A."/>
            <person name="Sullivan K.A.M."/>
            <person name="Roscito J.G."/>
            <person name="Kirilenko B.M."/>
            <person name="Davalos L.M."/>
            <person name="Corthals A.P."/>
            <person name="Power M.L."/>
            <person name="Jones G."/>
            <person name="Ransome R.D."/>
            <person name="Dechmann D.K.N."/>
            <person name="Locatelli A.G."/>
            <person name="Puechmaille S.J."/>
            <person name="Fedrigo O."/>
            <person name="Jarvis E.D."/>
            <person name="Hiller M."/>
            <person name="Vernes S.C."/>
            <person name="Myers E.W."/>
            <person name="Teeling E.C."/>
        </authorList>
    </citation>
    <scope>NUCLEOTIDE SEQUENCE [LARGE SCALE GENOMIC DNA]</scope>
    <source>
        <strain evidence="2">MPipKuh1</strain>
        <tissue evidence="2">Flight muscle</tissue>
    </source>
</reference>
<comment type="caution">
    <text evidence="2">The sequence shown here is derived from an EMBL/GenBank/DDBJ whole genome shotgun (WGS) entry which is preliminary data.</text>
</comment>
<evidence type="ECO:0000256" key="1">
    <source>
        <dbReference type="SAM" id="MobiDB-lite"/>
    </source>
</evidence>
<sequence length="263" mass="27408">MDRMSRLLPGLPSRASAAKERRPQSWDNRASCPGDQGAPSAPPAPPATAPQAQSHLMDWSLPVGASGGLWPGPLRCRPEGRPPGRPVTCSVGLPVRSSGLTAAFAIPLLFFRPTCLYSDRQLCSAVGCRGGERLLSWAGTGRGWVCWGFPRCRVPSPEGFWGECFGLTPLLSFGSDPPPPEALGAVGWRGCTQAQSGFGLVAQGDVCLDRVTGAEGKCQLPAGRAEGKGGGQGQGQGQGQLALTALAGLCSICFTWWPVSLGK</sequence>
<feature type="region of interest" description="Disordered" evidence="1">
    <location>
        <begin position="1"/>
        <end position="53"/>
    </location>
</feature>
<dbReference type="EMBL" id="JACAGB010000042">
    <property type="protein sequence ID" value="KAF6287139.1"/>
    <property type="molecule type" value="Genomic_DNA"/>
</dbReference>
<gene>
    <name evidence="2" type="ORF">mPipKuh1_009977</name>
</gene>
<keyword evidence="3" id="KW-1185">Reference proteome</keyword>
<proteinExistence type="predicted"/>
<name>A0A7J7SFH6_PIPKU</name>
<accession>A0A7J7SFH6</accession>
<protein>
    <submittedName>
        <fullName evidence="2">Uncharacterized protein</fullName>
    </submittedName>
</protein>